<dbReference type="PANTHER" id="PTHR30483">
    <property type="entry name" value="LEUCINE-SPECIFIC-BINDING PROTEIN"/>
    <property type="match status" value="1"/>
</dbReference>
<dbReference type="Pfam" id="PF13458">
    <property type="entry name" value="Peripla_BP_6"/>
    <property type="match status" value="1"/>
</dbReference>
<evidence type="ECO:0000256" key="2">
    <source>
        <dbReference type="SAM" id="MobiDB-lite"/>
    </source>
</evidence>
<dbReference type="Proteomes" id="UP000007954">
    <property type="component" value="Chromosome"/>
</dbReference>
<keyword evidence="1" id="KW-0732">Signal</keyword>
<protein>
    <submittedName>
        <fullName evidence="4">ABC-type transport system periplasmic substrate-binding protein (Probable substrate branched-chain amino acids)</fullName>
    </submittedName>
</protein>
<dbReference type="AlphaFoldDB" id="G0LJG1"/>
<gene>
    <name evidence="4" type="primary">livJ2</name>
    <name evidence="4" type="ordered locus">Hqrw_3108</name>
</gene>
<evidence type="ECO:0000313" key="4">
    <source>
        <dbReference type="EMBL" id="CCC40895.1"/>
    </source>
</evidence>
<dbReference type="InterPro" id="IPR028082">
    <property type="entry name" value="Peripla_BP_I"/>
</dbReference>
<feature type="region of interest" description="Disordered" evidence="2">
    <location>
        <begin position="25"/>
        <end position="55"/>
    </location>
</feature>
<dbReference type="PROSITE" id="PS51257">
    <property type="entry name" value="PROKAR_LIPOPROTEIN"/>
    <property type="match status" value="1"/>
</dbReference>
<dbReference type="KEGG" id="hwc:Hqrw_3108"/>
<dbReference type="InterPro" id="IPR028081">
    <property type="entry name" value="Leu-bd"/>
</dbReference>
<name>G0LJG1_HALWC</name>
<sequence length="446" mass="47403">MYSMIQRRKFVAGTGAATVAALAGCSGSSDTGDGSSGENTAAGGAETTTNESDGEMTAEAIPVGVLLPFSGEYAWVGENVLPVVRMLAQEINEQGGINDRQITLVQGDTEGSPSASLSAAKKLITVENVAGIIGPTSITMSAVFDLFQTNEVPVVTPTAGTTSLDDRGGEYVFRTVPSDALGGRAIARALRNERYNNIASYSDMALMVGNKEVFQSFKTPIKSSFAEFGGTITETINFKTGKASYESEMQTVMNTDPAVTVLVGSKDDSIKIMRAAFQAGYEGNWYVTQDQTTEVFLTEAPEEVTNNILGLQSATYQAAEEKGRIERFKQRVQEFTGSEPRLFARNAYDAMNVLGLAMKVTAAADNKITSTNVADNIRTVTDPSGAVVTDYTQGASTIDDQSTLDYRGLIGPINFDEHGDVSSPFAIMQSKDGSWAETAVIPASEL</sequence>
<reference evidence="4 5" key="1">
    <citation type="journal article" date="2011" name="PLoS ONE">
        <title>Haloquadratum walsbyi: limited diversity in a global pond.</title>
        <authorList>
            <person name="Dyall-Smith M."/>
            <person name="Pfeiffer F."/>
            <person name="Klee K."/>
            <person name="Palm P."/>
            <person name="Gross K."/>
            <person name="Schuster S.C."/>
            <person name="Rampp M."/>
            <person name="Oesterhelt D."/>
        </authorList>
    </citation>
    <scope>NUCLEOTIDE SEQUENCE [LARGE SCALE GENOMIC DNA]</scope>
    <source>
        <strain evidence="5">DSM 16854 / JCM 12705 / C23</strain>
    </source>
</reference>
<dbReference type="PANTHER" id="PTHR30483:SF6">
    <property type="entry name" value="PERIPLASMIC BINDING PROTEIN OF ABC TRANSPORTER FOR NATURAL AMINO ACIDS"/>
    <property type="match status" value="1"/>
</dbReference>
<feature type="domain" description="Leucine-binding protein" evidence="3">
    <location>
        <begin position="61"/>
        <end position="432"/>
    </location>
</feature>
<dbReference type="InterPro" id="IPR051010">
    <property type="entry name" value="BCAA_transport"/>
</dbReference>
<organism evidence="4 5">
    <name type="scientific">Haloquadratum walsbyi (strain DSM 16854 / JCM 12705 / C23)</name>
    <dbReference type="NCBI Taxonomy" id="768065"/>
    <lineage>
        <taxon>Archaea</taxon>
        <taxon>Methanobacteriati</taxon>
        <taxon>Methanobacteriota</taxon>
        <taxon>Stenosarchaea group</taxon>
        <taxon>Halobacteria</taxon>
        <taxon>Halobacteriales</taxon>
        <taxon>Haloferacaceae</taxon>
        <taxon>Haloquadratum</taxon>
    </lineage>
</organism>
<feature type="compositionally biased region" description="Low complexity" evidence="2">
    <location>
        <begin position="25"/>
        <end position="51"/>
    </location>
</feature>
<dbReference type="SUPFAM" id="SSF53822">
    <property type="entry name" value="Periplasmic binding protein-like I"/>
    <property type="match status" value="1"/>
</dbReference>
<evidence type="ECO:0000313" key="5">
    <source>
        <dbReference type="Proteomes" id="UP000007954"/>
    </source>
</evidence>
<dbReference type="OrthoDB" id="147794at2157"/>
<accession>G0LJG1</accession>
<dbReference type="EMBL" id="FR746099">
    <property type="protein sequence ID" value="CCC40895.1"/>
    <property type="molecule type" value="Genomic_DNA"/>
</dbReference>
<evidence type="ECO:0000256" key="1">
    <source>
        <dbReference type="ARBA" id="ARBA00022729"/>
    </source>
</evidence>
<evidence type="ECO:0000259" key="3">
    <source>
        <dbReference type="Pfam" id="PF13458"/>
    </source>
</evidence>
<dbReference type="Gene3D" id="3.40.50.2300">
    <property type="match status" value="2"/>
</dbReference>
<dbReference type="HOGENOM" id="CLU_027128_5_0_2"/>
<proteinExistence type="predicted"/>